<dbReference type="Pfam" id="PF04480">
    <property type="entry name" value="DUF559"/>
    <property type="match status" value="1"/>
</dbReference>
<sequence length="117" mass="14390">MYSNKSFLKSRRKTLRQDQTKAESILWSYLRSRKMGVIFRRQYSIESFIVDFYCHELKLIIELDGYIHGEEENKKKDIIRQNILEKLGYKVVRYRNEQIKYELKNVLQDIWNQIHKN</sequence>
<dbReference type="CDD" id="cd01038">
    <property type="entry name" value="Endonuclease_DUF559"/>
    <property type="match status" value="1"/>
</dbReference>
<name>A0A2M7VBH9_9BACT</name>
<dbReference type="EMBL" id="PFPL01000021">
    <property type="protein sequence ID" value="PIZ96441.1"/>
    <property type="molecule type" value="Genomic_DNA"/>
</dbReference>
<dbReference type="PANTHER" id="PTHR38590">
    <property type="entry name" value="BLL0828 PROTEIN"/>
    <property type="match status" value="1"/>
</dbReference>
<dbReference type="Proteomes" id="UP000231453">
    <property type="component" value="Unassembled WGS sequence"/>
</dbReference>
<comment type="caution">
    <text evidence="2">The sequence shown here is derived from an EMBL/GenBank/DDBJ whole genome shotgun (WGS) entry which is preliminary data.</text>
</comment>
<feature type="domain" description="DUF559" evidence="1">
    <location>
        <begin position="9"/>
        <end position="114"/>
    </location>
</feature>
<dbReference type="GO" id="GO:0008168">
    <property type="term" value="F:methyltransferase activity"/>
    <property type="evidence" value="ECO:0007669"/>
    <property type="project" value="UniProtKB-KW"/>
</dbReference>
<protein>
    <submittedName>
        <fullName evidence="2">DNA methyltransferase</fullName>
    </submittedName>
</protein>
<dbReference type="GO" id="GO:0032259">
    <property type="term" value="P:methylation"/>
    <property type="evidence" value="ECO:0007669"/>
    <property type="project" value="UniProtKB-KW"/>
</dbReference>
<dbReference type="Gene3D" id="3.40.960.10">
    <property type="entry name" value="VSR Endonuclease"/>
    <property type="match status" value="1"/>
</dbReference>
<gene>
    <name evidence="2" type="ORF">COX80_01250</name>
</gene>
<accession>A0A2M7VBH9</accession>
<proteinExistence type="predicted"/>
<keyword evidence="2" id="KW-0489">Methyltransferase</keyword>
<evidence type="ECO:0000259" key="1">
    <source>
        <dbReference type="Pfam" id="PF04480"/>
    </source>
</evidence>
<reference evidence="3" key="1">
    <citation type="submission" date="2017-09" db="EMBL/GenBank/DDBJ databases">
        <title>Depth-based differentiation of microbial function through sediment-hosted aquifers and enrichment of novel symbionts in the deep terrestrial subsurface.</title>
        <authorList>
            <person name="Probst A.J."/>
            <person name="Ladd B."/>
            <person name="Jarett J.K."/>
            <person name="Geller-Mcgrath D.E."/>
            <person name="Sieber C.M.K."/>
            <person name="Emerson J.B."/>
            <person name="Anantharaman K."/>
            <person name="Thomas B.C."/>
            <person name="Malmstrom R."/>
            <person name="Stieglmeier M."/>
            <person name="Klingl A."/>
            <person name="Woyke T."/>
            <person name="Ryan C.M."/>
            <person name="Banfield J.F."/>
        </authorList>
    </citation>
    <scope>NUCLEOTIDE SEQUENCE [LARGE SCALE GENOMIC DNA]</scope>
</reference>
<dbReference type="PANTHER" id="PTHR38590:SF1">
    <property type="entry name" value="BLL0828 PROTEIN"/>
    <property type="match status" value="1"/>
</dbReference>
<keyword evidence="2" id="KW-0808">Transferase</keyword>
<evidence type="ECO:0000313" key="2">
    <source>
        <dbReference type="EMBL" id="PIZ96441.1"/>
    </source>
</evidence>
<dbReference type="SUPFAM" id="SSF52980">
    <property type="entry name" value="Restriction endonuclease-like"/>
    <property type="match status" value="1"/>
</dbReference>
<organism evidence="2 3">
    <name type="scientific">Candidatus Magasanikbacteria bacterium CG_4_10_14_0_2_um_filter_33_14</name>
    <dbReference type="NCBI Taxonomy" id="1974636"/>
    <lineage>
        <taxon>Bacteria</taxon>
        <taxon>Candidatus Magasanikiibacteriota</taxon>
    </lineage>
</organism>
<evidence type="ECO:0000313" key="3">
    <source>
        <dbReference type="Proteomes" id="UP000231453"/>
    </source>
</evidence>
<dbReference type="InterPro" id="IPR047216">
    <property type="entry name" value="Endonuclease_DUF559_bact"/>
</dbReference>
<dbReference type="InterPro" id="IPR011335">
    <property type="entry name" value="Restrct_endonuc-II-like"/>
</dbReference>
<dbReference type="AlphaFoldDB" id="A0A2M7VBH9"/>
<dbReference type="InterPro" id="IPR007569">
    <property type="entry name" value="DUF559"/>
</dbReference>